<dbReference type="Pfam" id="PF01272">
    <property type="entry name" value="GreA_GreB"/>
    <property type="match status" value="1"/>
</dbReference>
<dbReference type="PIRSF" id="PIRSF006092">
    <property type="entry name" value="GreA_GreB"/>
    <property type="match status" value="1"/>
</dbReference>
<dbReference type="InterPro" id="IPR023459">
    <property type="entry name" value="Tscrpt_elong_fac_GreA/B_fam"/>
</dbReference>
<feature type="domain" description="Transcription elongation factor GreA/GreB C-terminal" evidence="1">
    <location>
        <begin position="90"/>
        <end position="162"/>
    </location>
</feature>
<comment type="caution">
    <text evidence="2">The sequence shown here is derived from an EMBL/GenBank/DDBJ whole genome shotgun (WGS) entry which is preliminary data.</text>
</comment>
<organism evidence="2 3">
    <name type="scientific">Pseudomonas typographi</name>
    <dbReference type="NCBI Taxonomy" id="2715964"/>
    <lineage>
        <taxon>Bacteria</taxon>
        <taxon>Pseudomonadati</taxon>
        <taxon>Pseudomonadota</taxon>
        <taxon>Gammaproteobacteria</taxon>
        <taxon>Pseudomonadales</taxon>
        <taxon>Pseudomonadaceae</taxon>
        <taxon>Pseudomonas</taxon>
    </lineage>
</organism>
<evidence type="ECO:0000313" key="3">
    <source>
        <dbReference type="Proteomes" id="UP000805841"/>
    </source>
</evidence>
<accession>A0ABR7YXP5</accession>
<dbReference type="Proteomes" id="UP000805841">
    <property type="component" value="Unassembled WGS sequence"/>
</dbReference>
<dbReference type="EMBL" id="JAAOCA010000004">
    <property type="protein sequence ID" value="MBD1597988.1"/>
    <property type="molecule type" value="Genomic_DNA"/>
</dbReference>
<keyword evidence="2" id="KW-0251">Elongation factor</keyword>
<reference evidence="2 3" key="1">
    <citation type="journal article" date="2020" name="Insects">
        <title>Bacteria Belonging to Pseudomonas typographi sp. nov. from the Bark Beetle Ips typographus Have Genomic Potential to Aid in the Host Ecology.</title>
        <authorList>
            <person name="Peral-Aranega E."/>
            <person name="Saati-Santamaria Z."/>
            <person name="Kolarik M."/>
            <person name="Rivas R."/>
            <person name="Garcia-Fraile P."/>
        </authorList>
    </citation>
    <scope>NUCLEOTIDE SEQUENCE [LARGE SCALE GENOMIC DNA]</scope>
    <source>
        <strain evidence="2 3">CA3A</strain>
    </source>
</reference>
<gene>
    <name evidence="2" type="ORF">HAQ05_04580</name>
</gene>
<protein>
    <submittedName>
        <fullName evidence="2">Transcription elongation factor GreAB</fullName>
    </submittedName>
</protein>
<dbReference type="GO" id="GO:0003746">
    <property type="term" value="F:translation elongation factor activity"/>
    <property type="evidence" value="ECO:0007669"/>
    <property type="project" value="UniProtKB-KW"/>
</dbReference>
<dbReference type="InterPro" id="IPR001437">
    <property type="entry name" value="Tscrpt_elong_fac_GreA/B_C"/>
</dbReference>
<keyword evidence="3" id="KW-1185">Reference proteome</keyword>
<keyword evidence="2" id="KW-0648">Protein biosynthesis</keyword>
<proteinExistence type="predicted"/>
<dbReference type="InterPro" id="IPR036953">
    <property type="entry name" value="GreA/GreB_C_sf"/>
</dbReference>
<name>A0ABR7YXP5_9PSED</name>
<dbReference type="RefSeq" id="WP_190417912.1">
    <property type="nucleotide sequence ID" value="NZ_JAAOCA010000004.1"/>
</dbReference>
<evidence type="ECO:0000259" key="1">
    <source>
        <dbReference type="Pfam" id="PF01272"/>
    </source>
</evidence>
<dbReference type="PANTHER" id="PTHR30437">
    <property type="entry name" value="TRANSCRIPTION ELONGATION FACTOR GREA"/>
    <property type="match status" value="1"/>
</dbReference>
<dbReference type="Gene3D" id="3.10.50.30">
    <property type="entry name" value="Transcription elongation factor, GreA/GreB, C-terminal domain"/>
    <property type="match status" value="1"/>
</dbReference>
<dbReference type="SUPFAM" id="SSF54534">
    <property type="entry name" value="FKBP-like"/>
    <property type="match status" value="1"/>
</dbReference>
<dbReference type="PANTHER" id="PTHR30437:SF6">
    <property type="entry name" value="TRANSCRIPTION ELONGATION FACTOR GREB"/>
    <property type="match status" value="1"/>
</dbReference>
<sequence length="166" mass="18002">MSRAFVNEDQAATQAAQPVERRVSDLPNYVTESGLASLHARVAELKALHAEQTALGERGDRQSMADLERDLRYFQARVATARQVPPVTATDKVQIGSWITFADEHDVRSQVCLVGEDQADAGVGLVNWASPLGRALLGAQVGDEVLWQRPAGDMRIEIVAISALPT</sequence>
<evidence type="ECO:0000313" key="2">
    <source>
        <dbReference type="EMBL" id="MBD1597988.1"/>
    </source>
</evidence>